<dbReference type="AlphaFoldDB" id="L0KXK3"/>
<sequence>MSQNARMVSFLAPASLIEEVEALVQEGTFTHMSDAWRGVSRNGVEVEHGRKKKV</sequence>
<protein>
    <submittedName>
        <fullName evidence="1">Uncharacterized protein</fullName>
    </submittedName>
</protein>
<dbReference type="GeneID" id="43009708"/>
<reference evidence="2" key="1">
    <citation type="submission" date="2012-02" db="EMBL/GenBank/DDBJ databases">
        <title>Complete sequence of chromosome of Methanomethylovorans hollandica DSM 15978.</title>
        <authorList>
            <person name="Lucas S."/>
            <person name="Copeland A."/>
            <person name="Lapidus A."/>
            <person name="Glavina del Rio T."/>
            <person name="Dalin E."/>
            <person name="Tice H."/>
            <person name="Bruce D."/>
            <person name="Goodwin L."/>
            <person name="Pitluck S."/>
            <person name="Peters L."/>
            <person name="Mikhailova N."/>
            <person name="Held B."/>
            <person name="Kyrpides N."/>
            <person name="Mavromatis K."/>
            <person name="Ivanova N."/>
            <person name="Brettin T."/>
            <person name="Detter J.C."/>
            <person name="Han C."/>
            <person name="Larimer F."/>
            <person name="Land M."/>
            <person name="Hauser L."/>
            <person name="Markowitz V."/>
            <person name="Cheng J.-F."/>
            <person name="Hugenholtz P."/>
            <person name="Woyke T."/>
            <person name="Wu D."/>
            <person name="Spring S."/>
            <person name="Schroeder M."/>
            <person name="Brambilla E."/>
            <person name="Klenk H.-P."/>
            <person name="Eisen J.A."/>
        </authorList>
    </citation>
    <scope>NUCLEOTIDE SEQUENCE [LARGE SCALE GENOMIC DNA]</scope>
    <source>
        <strain evidence="2">DSM 15978 / NBRC 107637 / DMS1</strain>
    </source>
</reference>
<dbReference type="KEGG" id="mhz:Metho_1190"/>
<dbReference type="HOGENOM" id="CLU_3039051_0_0_2"/>
<proteinExistence type="predicted"/>
<accession>L0KXK3</accession>
<dbReference type="EMBL" id="CP003362">
    <property type="protein sequence ID" value="AGB49420.1"/>
    <property type="molecule type" value="Genomic_DNA"/>
</dbReference>
<dbReference type="STRING" id="867904.Metho_1190"/>
<gene>
    <name evidence="1" type="ordered locus">Metho_1190</name>
</gene>
<evidence type="ECO:0000313" key="1">
    <source>
        <dbReference type="EMBL" id="AGB49420.1"/>
    </source>
</evidence>
<organism evidence="1 2">
    <name type="scientific">Methanomethylovorans hollandica (strain DSM 15978 / NBRC 107637 / DMS1)</name>
    <dbReference type="NCBI Taxonomy" id="867904"/>
    <lineage>
        <taxon>Archaea</taxon>
        <taxon>Methanobacteriati</taxon>
        <taxon>Methanobacteriota</taxon>
        <taxon>Stenosarchaea group</taxon>
        <taxon>Methanomicrobia</taxon>
        <taxon>Methanosarcinales</taxon>
        <taxon>Methanosarcinaceae</taxon>
        <taxon>Methanomethylovorans</taxon>
    </lineage>
</organism>
<dbReference type="Proteomes" id="UP000010866">
    <property type="component" value="Chromosome"/>
</dbReference>
<dbReference type="RefSeq" id="WP_015324586.1">
    <property type="nucleotide sequence ID" value="NC_019977.1"/>
</dbReference>
<evidence type="ECO:0000313" key="2">
    <source>
        <dbReference type="Proteomes" id="UP000010866"/>
    </source>
</evidence>
<name>L0KXK3_METHD</name>
<keyword evidence="2" id="KW-1185">Reference proteome</keyword>